<evidence type="ECO:0000256" key="2">
    <source>
        <dbReference type="SAM" id="Phobius"/>
    </source>
</evidence>
<sequence length="205" mass="24327">MKKLAFLILLIVFSNLSLVNAIDDNISNYSKEINELTVKLKELESKNPNDERIEEYKEKLKQLIEKQHELKSQNLKYNETLAYIQSEEYWKMQEEIWEYNNKVMKWFIAISILILGIILATLWILRKDKFLLFLAIFGLIVPFLQFKIPNWLFNILALPLFVYIKFIVPECAEGSFYYSPLITIPISMYGWILIGLAVKFIIKKY</sequence>
<accession>A0A832WIU6</accession>
<name>A0A832WIU6_9EURY</name>
<feature type="transmembrane region" description="Helical" evidence="2">
    <location>
        <begin position="130"/>
        <end position="145"/>
    </location>
</feature>
<gene>
    <name evidence="3" type="ORF">HA335_03940</name>
</gene>
<organism evidence="3 4">
    <name type="scientific">Methanocaldococcus jannaschii</name>
    <dbReference type="NCBI Taxonomy" id="2190"/>
    <lineage>
        <taxon>Archaea</taxon>
        <taxon>Methanobacteriati</taxon>
        <taxon>Methanobacteriota</taxon>
        <taxon>Methanomada group</taxon>
        <taxon>Methanococci</taxon>
        <taxon>Methanococcales</taxon>
        <taxon>Methanocaldococcaceae</taxon>
        <taxon>Methanocaldococcus</taxon>
    </lineage>
</organism>
<keyword evidence="2" id="KW-0812">Transmembrane</keyword>
<dbReference type="EMBL" id="DUJR01000021">
    <property type="protein sequence ID" value="HII59719.1"/>
    <property type="molecule type" value="Genomic_DNA"/>
</dbReference>
<feature type="transmembrane region" description="Helical" evidence="2">
    <location>
        <begin position="180"/>
        <end position="202"/>
    </location>
</feature>
<protein>
    <submittedName>
        <fullName evidence="3">Uncharacterized protein</fullName>
    </submittedName>
</protein>
<feature type="transmembrane region" description="Helical" evidence="2">
    <location>
        <begin position="106"/>
        <end position="125"/>
    </location>
</feature>
<evidence type="ECO:0000313" key="3">
    <source>
        <dbReference type="EMBL" id="HII59719.1"/>
    </source>
</evidence>
<comment type="caution">
    <text evidence="3">The sequence shown here is derived from an EMBL/GenBank/DDBJ whole genome shotgun (WGS) entry which is preliminary data.</text>
</comment>
<keyword evidence="1" id="KW-0175">Coiled coil</keyword>
<keyword evidence="2" id="KW-1133">Transmembrane helix</keyword>
<evidence type="ECO:0000313" key="4">
    <source>
        <dbReference type="Proteomes" id="UP000645676"/>
    </source>
</evidence>
<keyword evidence="2" id="KW-0472">Membrane</keyword>
<dbReference type="SMR" id="A0A832WIU6"/>
<evidence type="ECO:0000256" key="1">
    <source>
        <dbReference type="SAM" id="Coils"/>
    </source>
</evidence>
<dbReference type="Proteomes" id="UP000645676">
    <property type="component" value="Unassembled WGS sequence"/>
</dbReference>
<proteinExistence type="predicted"/>
<reference evidence="3" key="1">
    <citation type="journal article" date="2020" name="bioRxiv">
        <title>A rank-normalized archaeal taxonomy based on genome phylogeny resolves widespread incomplete and uneven classifications.</title>
        <authorList>
            <person name="Rinke C."/>
            <person name="Chuvochina M."/>
            <person name="Mussig A.J."/>
            <person name="Chaumeil P.-A."/>
            <person name="Waite D.W."/>
            <person name="Whitman W.B."/>
            <person name="Parks D.H."/>
            <person name="Hugenholtz P."/>
        </authorList>
    </citation>
    <scope>NUCLEOTIDE SEQUENCE</scope>
    <source>
        <strain evidence="3">UBA8849</strain>
    </source>
</reference>
<dbReference type="AlphaFoldDB" id="A0A832WIU6"/>
<feature type="coiled-coil region" evidence="1">
    <location>
        <begin position="19"/>
        <end position="80"/>
    </location>
</feature>
<dbReference type="RefSeq" id="WP_010870089.1">
    <property type="nucleotide sequence ID" value="NC_000909.1"/>
</dbReference>